<evidence type="ECO:0000256" key="3">
    <source>
        <dbReference type="SAM" id="SignalP"/>
    </source>
</evidence>
<proteinExistence type="predicted"/>
<feature type="chain" id="PRO_5026180679" evidence="3">
    <location>
        <begin position="30"/>
        <end position="376"/>
    </location>
</feature>
<organism evidence="4 5">
    <name type="scientific">Trichogramma brassicae</name>
    <dbReference type="NCBI Taxonomy" id="86971"/>
    <lineage>
        <taxon>Eukaryota</taxon>
        <taxon>Metazoa</taxon>
        <taxon>Ecdysozoa</taxon>
        <taxon>Arthropoda</taxon>
        <taxon>Hexapoda</taxon>
        <taxon>Insecta</taxon>
        <taxon>Pterygota</taxon>
        <taxon>Neoptera</taxon>
        <taxon>Endopterygota</taxon>
        <taxon>Hymenoptera</taxon>
        <taxon>Apocrita</taxon>
        <taxon>Proctotrupomorpha</taxon>
        <taxon>Chalcidoidea</taxon>
        <taxon>Trichogrammatidae</taxon>
        <taxon>Trichogramma</taxon>
    </lineage>
</organism>
<protein>
    <submittedName>
        <fullName evidence="4">Uncharacterized protein</fullName>
    </submittedName>
</protein>
<evidence type="ECO:0000313" key="4">
    <source>
        <dbReference type="EMBL" id="CAB0037733.1"/>
    </source>
</evidence>
<feature type="signal peptide" evidence="3">
    <location>
        <begin position="1"/>
        <end position="29"/>
    </location>
</feature>
<feature type="compositionally biased region" description="Basic and acidic residues" evidence="2">
    <location>
        <begin position="28"/>
        <end position="41"/>
    </location>
</feature>
<sequence length="376" mass="43505">MSCSVILFLETTSLIFSSLLSMLGHRSAAKERRRSESDQSRGIDSSARSLPDFQKRRVDADVFRRVQRREEVADRRQGQLGQDAAALRRGRRPSSKIRTSFTGTGGRSELDRRQRIHASARHLPERRRRRRLGGILFQDLRRENKTVLIDAKDKEGRTPLQWAVASHKPNDVDSLLDRGADLSGFVYPTESHFNEFFKSRWRVQKMRFAVGALTIVERLESRGYELCRSDASTIMRLFAKYELFERSANLEITWSEKFASRAKEYLIHPDLSLYDLMELRPREAAAAAAAKRLTLADYRALARSRMFARYDQGPDDAACELRLCEMLSRQFFREWTLDPFAELTHCRLPILCCEMIIENLTNQDLYNICLAATRQS</sequence>
<keyword evidence="5" id="KW-1185">Reference proteome</keyword>
<feature type="region of interest" description="Disordered" evidence="2">
    <location>
        <begin position="72"/>
        <end position="109"/>
    </location>
</feature>
<keyword evidence="3" id="KW-0732">Signal</keyword>
<dbReference type="SUPFAM" id="SSF48403">
    <property type="entry name" value="Ankyrin repeat"/>
    <property type="match status" value="1"/>
</dbReference>
<dbReference type="PROSITE" id="PS50297">
    <property type="entry name" value="ANK_REP_REGION"/>
    <property type="match status" value="1"/>
</dbReference>
<dbReference type="AlphaFoldDB" id="A0A6H5IPQ9"/>
<feature type="region of interest" description="Disordered" evidence="2">
    <location>
        <begin position="27"/>
        <end position="50"/>
    </location>
</feature>
<dbReference type="InterPro" id="IPR002110">
    <property type="entry name" value="Ankyrin_rpt"/>
</dbReference>
<dbReference type="Gene3D" id="1.25.40.20">
    <property type="entry name" value="Ankyrin repeat-containing domain"/>
    <property type="match status" value="1"/>
</dbReference>
<dbReference type="PROSITE" id="PS50088">
    <property type="entry name" value="ANK_REPEAT"/>
    <property type="match status" value="1"/>
</dbReference>
<evidence type="ECO:0000313" key="5">
    <source>
        <dbReference type="Proteomes" id="UP000479190"/>
    </source>
</evidence>
<gene>
    <name evidence="4" type="ORF">TBRA_LOCUS9547</name>
</gene>
<keyword evidence="1" id="KW-0040">ANK repeat</keyword>
<dbReference type="InterPro" id="IPR036770">
    <property type="entry name" value="Ankyrin_rpt-contain_sf"/>
</dbReference>
<reference evidence="4 5" key="1">
    <citation type="submission" date="2020-02" db="EMBL/GenBank/DDBJ databases">
        <authorList>
            <person name="Ferguson B K."/>
        </authorList>
    </citation>
    <scope>NUCLEOTIDE SEQUENCE [LARGE SCALE GENOMIC DNA]</scope>
</reference>
<dbReference type="EMBL" id="CADCXV010000866">
    <property type="protein sequence ID" value="CAB0037733.1"/>
    <property type="molecule type" value="Genomic_DNA"/>
</dbReference>
<feature type="repeat" description="ANK" evidence="1">
    <location>
        <begin position="155"/>
        <end position="183"/>
    </location>
</feature>
<evidence type="ECO:0000256" key="1">
    <source>
        <dbReference type="PROSITE-ProRule" id="PRU00023"/>
    </source>
</evidence>
<dbReference type="Proteomes" id="UP000479190">
    <property type="component" value="Unassembled WGS sequence"/>
</dbReference>
<name>A0A6H5IPQ9_9HYME</name>
<evidence type="ECO:0000256" key="2">
    <source>
        <dbReference type="SAM" id="MobiDB-lite"/>
    </source>
</evidence>
<accession>A0A6H5IPQ9</accession>